<reference evidence="2" key="1">
    <citation type="submission" date="2020-10" db="EMBL/GenBank/DDBJ databases">
        <title>Chromosome-scale genome assembly of the Allis shad, Alosa alosa.</title>
        <authorList>
            <person name="Margot Z."/>
            <person name="Christophe K."/>
            <person name="Cabau C."/>
            <person name="Louis A."/>
            <person name="Berthelot C."/>
            <person name="Parey E."/>
            <person name="Roest Crollius H."/>
            <person name="Montfort J."/>
            <person name="Robinson-Rechavi M."/>
            <person name="Bucao C."/>
            <person name="Bouchez O."/>
            <person name="Gislard M."/>
            <person name="Lluch J."/>
            <person name="Milhes M."/>
            <person name="Lampietro C."/>
            <person name="Lopez Roques C."/>
            <person name="Donnadieu C."/>
            <person name="Braasch I."/>
            <person name="Desvignes T."/>
            <person name="Postlethwait J."/>
            <person name="Bobe J."/>
            <person name="Guiguen Y."/>
        </authorList>
    </citation>
    <scope>NUCLEOTIDE SEQUENCE</scope>
    <source>
        <strain evidence="2">M-15738</strain>
        <tissue evidence="2">Blood</tissue>
    </source>
</reference>
<dbReference type="GO" id="GO:0099604">
    <property type="term" value="F:ligand-gated calcium channel activity"/>
    <property type="evidence" value="ECO:0007669"/>
    <property type="project" value="TreeGrafter"/>
</dbReference>
<evidence type="ECO:0000313" key="2">
    <source>
        <dbReference type="EMBL" id="KAG5283184.1"/>
    </source>
</evidence>
<dbReference type="InterPro" id="IPR050927">
    <property type="entry name" value="TRPM"/>
</dbReference>
<sequence length="186" mass="22080">MFDFDCFCFNSQAFHAVQENSDTFWKFERYELIKEFHSRPAPPPPFILLSHLYLLLRRFIMCCHPQGRKQLSETEEEDLMSREGFMKDKYLATQHPERSESMEHRMVQLEEQVSQSAKALQWMIYTLKAQGYQSKEEPPSMSRSTESKRDEDEIDGDPERRQYHFHAQRSLCRGAGDIFKVKGTKL</sequence>
<dbReference type="Proteomes" id="UP000823561">
    <property type="component" value="Chromosome 3"/>
</dbReference>
<dbReference type="AlphaFoldDB" id="A0AAV6H7W0"/>
<dbReference type="GO" id="GO:0005886">
    <property type="term" value="C:plasma membrane"/>
    <property type="evidence" value="ECO:0007669"/>
    <property type="project" value="TreeGrafter"/>
</dbReference>
<dbReference type="EMBL" id="JADWDJ010000003">
    <property type="protein sequence ID" value="KAG5283184.1"/>
    <property type="molecule type" value="Genomic_DNA"/>
</dbReference>
<organism evidence="2 3">
    <name type="scientific">Alosa alosa</name>
    <name type="common">allis shad</name>
    <dbReference type="NCBI Taxonomy" id="278164"/>
    <lineage>
        <taxon>Eukaryota</taxon>
        <taxon>Metazoa</taxon>
        <taxon>Chordata</taxon>
        <taxon>Craniata</taxon>
        <taxon>Vertebrata</taxon>
        <taxon>Euteleostomi</taxon>
        <taxon>Actinopterygii</taxon>
        <taxon>Neopterygii</taxon>
        <taxon>Teleostei</taxon>
        <taxon>Clupei</taxon>
        <taxon>Clupeiformes</taxon>
        <taxon>Clupeoidei</taxon>
        <taxon>Clupeidae</taxon>
        <taxon>Alosa</taxon>
    </lineage>
</organism>
<evidence type="ECO:0000256" key="1">
    <source>
        <dbReference type="SAM" id="MobiDB-lite"/>
    </source>
</evidence>
<protein>
    <submittedName>
        <fullName evidence="2">Uncharacterized protein</fullName>
    </submittedName>
</protein>
<feature type="compositionally biased region" description="Basic and acidic residues" evidence="1">
    <location>
        <begin position="145"/>
        <end position="162"/>
    </location>
</feature>
<keyword evidence="3" id="KW-1185">Reference proteome</keyword>
<name>A0AAV6H7W0_9TELE</name>
<proteinExistence type="predicted"/>
<feature type="region of interest" description="Disordered" evidence="1">
    <location>
        <begin position="133"/>
        <end position="168"/>
    </location>
</feature>
<accession>A0AAV6H7W0</accession>
<evidence type="ECO:0000313" key="3">
    <source>
        <dbReference type="Proteomes" id="UP000823561"/>
    </source>
</evidence>
<gene>
    <name evidence="2" type="ORF">AALO_G00039250</name>
</gene>
<dbReference type="PANTHER" id="PTHR13800:SF2">
    <property type="entry name" value="TRANSIENT RECEPTOR POTENTIAL CATION CHANNEL SUBFAMILY M MEMBER 2"/>
    <property type="match status" value="1"/>
</dbReference>
<dbReference type="PANTHER" id="PTHR13800">
    <property type="entry name" value="TRANSIENT RECEPTOR POTENTIAL CATION CHANNEL, SUBFAMILY M, MEMBER 6"/>
    <property type="match status" value="1"/>
</dbReference>
<comment type="caution">
    <text evidence="2">The sequence shown here is derived from an EMBL/GenBank/DDBJ whole genome shotgun (WGS) entry which is preliminary data.</text>
</comment>